<dbReference type="InterPro" id="IPR029500">
    <property type="entry name" value="QueF"/>
</dbReference>
<keyword evidence="3 5" id="KW-0521">NADP</keyword>
<keyword evidence="1 5" id="KW-0963">Cytoplasm</keyword>
<dbReference type="InterPro" id="IPR043133">
    <property type="entry name" value="GTP-CH-I_C/QueF"/>
</dbReference>
<evidence type="ECO:0000256" key="3">
    <source>
        <dbReference type="ARBA" id="ARBA00022857"/>
    </source>
</evidence>
<dbReference type="SUPFAM" id="SSF55620">
    <property type="entry name" value="Tetrahydrobiopterin biosynthesis enzymes-like"/>
    <property type="match status" value="1"/>
</dbReference>
<feature type="active site" description="Proton donor" evidence="5">
    <location>
        <position position="201"/>
    </location>
</feature>
<name>A0ABU7UYY5_9GAMM</name>
<gene>
    <name evidence="5 7" type="primary">queF</name>
    <name evidence="7" type="ORF">V3390_02885</name>
</gene>
<dbReference type="Pfam" id="PF14819">
    <property type="entry name" value="QueF_N"/>
    <property type="match status" value="1"/>
</dbReference>
<dbReference type="GO" id="GO:0033739">
    <property type="term" value="F:preQ1 synthase activity"/>
    <property type="evidence" value="ECO:0007669"/>
    <property type="project" value="UniProtKB-EC"/>
</dbReference>
<comment type="pathway">
    <text evidence="5">tRNA modification; tRNA-queuosine biosynthesis.</text>
</comment>
<evidence type="ECO:0000256" key="2">
    <source>
        <dbReference type="ARBA" id="ARBA00022785"/>
    </source>
</evidence>
<accession>A0ABU7UYY5</accession>
<evidence type="ECO:0000259" key="6">
    <source>
        <dbReference type="Pfam" id="PF14819"/>
    </source>
</evidence>
<dbReference type="PIRSF" id="PIRSF004750">
    <property type="entry name" value="Nitrile_oxidored_YqcD_prd"/>
    <property type="match status" value="1"/>
</dbReference>
<dbReference type="HAMAP" id="MF_00817">
    <property type="entry name" value="QueF_type2"/>
    <property type="match status" value="1"/>
</dbReference>
<feature type="binding site" evidence="5">
    <location>
        <begin position="89"/>
        <end position="91"/>
    </location>
    <ligand>
        <name>substrate</name>
    </ligand>
</feature>
<dbReference type="Proteomes" id="UP001356170">
    <property type="component" value="Unassembled WGS sequence"/>
</dbReference>
<dbReference type="InterPro" id="IPR016428">
    <property type="entry name" value="QueF_type2"/>
</dbReference>
<organism evidence="7 8">
    <name type="scientific">Aquilutibacter rugosus</name>
    <dbReference type="NCBI Taxonomy" id="3115820"/>
    <lineage>
        <taxon>Bacteria</taxon>
        <taxon>Pseudomonadati</taxon>
        <taxon>Pseudomonadota</taxon>
        <taxon>Gammaproteobacteria</taxon>
        <taxon>Lysobacterales</taxon>
        <taxon>Lysobacteraceae</taxon>
        <taxon>Aquilutibacter</taxon>
    </lineage>
</organism>
<keyword evidence="4 5" id="KW-0560">Oxidoreductase</keyword>
<keyword evidence="2 5" id="KW-0671">Queuosine biosynthesis</keyword>
<comment type="similarity">
    <text evidence="5">Belongs to the GTP cyclohydrolase I family. QueF type 2 subfamily.</text>
</comment>
<dbReference type="InterPro" id="IPR029139">
    <property type="entry name" value="QueF_N"/>
</dbReference>
<evidence type="ECO:0000256" key="5">
    <source>
        <dbReference type="HAMAP-Rule" id="MF_00817"/>
    </source>
</evidence>
<dbReference type="Pfam" id="PF14489">
    <property type="entry name" value="QueF"/>
    <property type="match status" value="1"/>
</dbReference>
<feature type="binding site" evidence="5">
    <location>
        <begin position="261"/>
        <end position="262"/>
    </location>
    <ligand>
        <name>NADPH</name>
        <dbReference type="ChEBI" id="CHEBI:57783"/>
    </ligand>
</feature>
<evidence type="ECO:0000313" key="8">
    <source>
        <dbReference type="Proteomes" id="UP001356170"/>
    </source>
</evidence>
<dbReference type="InterPro" id="IPR050084">
    <property type="entry name" value="NADPH_dep_7-cyano-7-deazaG_red"/>
</dbReference>
<comment type="catalytic activity">
    <reaction evidence="5">
        <text>7-aminomethyl-7-carbaguanine + 2 NADP(+) = 7-cyano-7-carbaguanine + 2 NADPH + 3 H(+)</text>
        <dbReference type="Rhea" id="RHEA:13409"/>
        <dbReference type="ChEBI" id="CHEBI:15378"/>
        <dbReference type="ChEBI" id="CHEBI:45075"/>
        <dbReference type="ChEBI" id="CHEBI:57783"/>
        <dbReference type="ChEBI" id="CHEBI:58349"/>
        <dbReference type="ChEBI" id="CHEBI:58703"/>
        <dbReference type="EC" id="1.7.1.13"/>
    </reaction>
</comment>
<dbReference type="PANTHER" id="PTHR34354:SF1">
    <property type="entry name" value="NADPH-DEPENDENT 7-CYANO-7-DEAZAGUANINE REDUCTASE"/>
    <property type="match status" value="1"/>
</dbReference>
<proteinExistence type="inferred from homology"/>
<evidence type="ECO:0000313" key="7">
    <source>
        <dbReference type="EMBL" id="MEF2155178.1"/>
    </source>
</evidence>
<dbReference type="Gene3D" id="3.30.1130.10">
    <property type="match status" value="2"/>
</dbReference>
<dbReference type="EMBL" id="JAZHBO010000001">
    <property type="protein sequence ID" value="MEF2155178.1"/>
    <property type="molecule type" value="Genomic_DNA"/>
</dbReference>
<feature type="active site" description="Thioimide intermediate" evidence="5">
    <location>
        <position position="194"/>
    </location>
</feature>
<reference evidence="7 8" key="1">
    <citation type="submission" date="2024-01" db="EMBL/GenBank/DDBJ databases">
        <title>Novel species of the genus Luteimonas isolated from rivers.</title>
        <authorList>
            <person name="Lu H."/>
        </authorList>
    </citation>
    <scope>NUCLEOTIDE SEQUENCE [LARGE SCALE GENOMIC DNA]</scope>
    <source>
        <strain evidence="7 8">FXH3W</strain>
    </source>
</reference>
<sequence length="286" mass="32378">MNHPHDSTLGRSVEYPAQYDPGLLFPIPRAHGRRGLISADGRESTGEEFMPFIGHDRWHAYEVSWLNAKGKPQVTTLTLTVPGYSPFLIESKSLKLYLNSFNSARLDNIGTLLDRIDNDLSAVAGADVEVQVGLPEFAGTQERWWDGRKDPVFDLDTLDVEISHYGPPDSSLLNADAGTVVQEVLTSQLLKSNCPVTSQPDWASLRIAYTGPQIDRESLLRYIVSFRDHCEFHEQCVERIYCDLMRLRLKTLSVDARYTRRGGLDINPWRATPAHPIPRAYRDERQ</sequence>
<feature type="domain" description="NADPH-dependent 7-cyano-7-deazaguanine reductase N-terminal" evidence="6">
    <location>
        <begin position="15"/>
        <end position="132"/>
    </location>
</feature>
<dbReference type="RefSeq" id="WP_331703276.1">
    <property type="nucleotide sequence ID" value="NZ_JAZHBO010000001.1"/>
</dbReference>
<comment type="function">
    <text evidence="5">Catalyzes the NADPH-dependent reduction of 7-cyano-7-deazaguanine (preQ0) to 7-aminomethyl-7-deazaguanine (preQ1).</text>
</comment>
<keyword evidence="8" id="KW-1185">Reference proteome</keyword>
<protein>
    <recommendedName>
        <fullName evidence="5">NADPH-dependent 7-cyano-7-deazaguanine reductase</fullName>
        <ecNumber evidence="5">1.7.1.13</ecNumber>
    </recommendedName>
    <alternativeName>
        <fullName evidence="5">7-cyano-7-carbaguanine reductase</fullName>
    </alternativeName>
    <alternativeName>
        <fullName evidence="5">NADPH-dependent nitrile oxidoreductase</fullName>
    </alternativeName>
    <alternativeName>
        <fullName evidence="5">PreQ(0) reductase</fullName>
    </alternativeName>
</protein>
<feature type="binding site" evidence="5">
    <location>
        <begin position="91"/>
        <end position="92"/>
    </location>
    <ligand>
        <name>NADPH</name>
        <dbReference type="ChEBI" id="CHEBI:57783"/>
    </ligand>
</feature>
<dbReference type="PANTHER" id="PTHR34354">
    <property type="entry name" value="NADPH-DEPENDENT 7-CYANO-7-DEAZAGUANINE REDUCTASE"/>
    <property type="match status" value="1"/>
</dbReference>
<comment type="subcellular location">
    <subcellularLocation>
        <location evidence="5">Cytoplasm</location>
    </subcellularLocation>
</comment>
<dbReference type="EC" id="1.7.1.13" evidence="5"/>
<comment type="caution">
    <text evidence="7">The sequence shown here is derived from an EMBL/GenBank/DDBJ whole genome shotgun (WGS) entry which is preliminary data.</text>
</comment>
<feature type="binding site" evidence="5">
    <location>
        <begin position="233"/>
        <end position="234"/>
    </location>
    <ligand>
        <name>substrate</name>
    </ligand>
</feature>
<evidence type="ECO:0000256" key="1">
    <source>
        <dbReference type="ARBA" id="ARBA00022490"/>
    </source>
</evidence>
<evidence type="ECO:0000256" key="4">
    <source>
        <dbReference type="ARBA" id="ARBA00023002"/>
    </source>
</evidence>
<comment type="subunit">
    <text evidence="5">Homodimer.</text>
</comment>
<dbReference type="NCBIfam" id="TIGR03138">
    <property type="entry name" value="QueF"/>
    <property type="match status" value="1"/>
</dbReference>